<name>K8EYC4_9CHLO</name>
<dbReference type="SUPFAM" id="SSF103642">
    <property type="entry name" value="Sec-C motif"/>
    <property type="match status" value="1"/>
</dbReference>
<dbReference type="OrthoDB" id="2020620at2759"/>
<dbReference type="RefSeq" id="XP_007511359.1">
    <property type="nucleotide sequence ID" value="XM_007511297.1"/>
</dbReference>
<sequence length="166" mass="18370">MELPPETFTLRELVQMFSKAEEEGTNVASDVSSGFNKIGLSSKQLEKICTKLTEKELTDPTSIGKRQTRLNEVARLCEDDEITADKVKRVILAHATTKLMFGKIRKAVLEKGASLPKSVADFENIVRDLQKSGDMKLEARNLKGAYSNNAPCPCNSGKRFKRCCGS</sequence>
<dbReference type="InterPro" id="IPR004027">
    <property type="entry name" value="SEC_C_motif"/>
</dbReference>
<dbReference type="KEGG" id="bpg:Bathy08g00730"/>
<dbReference type="Pfam" id="PF02810">
    <property type="entry name" value="SEC-C"/>
    <property type="match status" value="1"/>
</dbReference>
<evidence type="ECO:0000313" key="1">
    <source>
        <dbReference type="EMBL" id="CCO17480.1"/>
    </source>
</evidence>
<dbReference type="EMBL" id="FO082271">
    <property type="protein sequence ID" value="CCO17480.1"/>
    <property type="molecule type" value="Genomic_DNA"/>
</dbReference>
<keyword evidence="2" id="KW-1185">Reference proteome</keyword>
<gene>
    <name evidence="1" type="ORF">Bathy08g00730</name>
</gene>
<proteinExistence type="predicted"/>
<reference evidence="1 2" key="1">
    <citation type="submission" date="2011-10" db="EMBL/GenBank/DDBJ databases">
        <authorList>
            <person name="Genoscope - CEA"/>
        </authorList>
    </citation>
    <scope>NUCLEOTIDE SEQUENCE [LARGE SCALE GENOMIC DNA]</scope>
    <source>
        <strain evidence="1 2">RCC 1105</strain>
    </source>
</reference>
<evidence type="ECO:0008006" key="3">
    <source>
        <dbReference type="Google" id="ProtNLM"/>
    </source>
</evidence>
<protein>
    <recommendedName>
        <fullName evidence="3">SEC-C motif domain protein</fullName>
    </recommendedName>
</protein>
<dbReference type="Gene3D" id="3.10.450.50">
    <property type="match status" value="1"/>
</dbReference>
<evidence type="ECO:0000313" key="2">
    <source>
        <dbReference type="Proteomes" id="UP000198341"/>
    </source>
</evidence>
<accession>K8EYC4</accession>
<organism evidence="1 2">
    <name type="scientific">Bathycoccus prasinos</name>
    <dbReference type="NCBI Taxonomy" id="41875"/>
    <lineage>
        <taxon>Eukaryota</taxon>
        <taxon>Viridiplantae</taxon>
        <taxon>Chlorophyta</taxon>
        <taxon>Mamiellophyceae</taxon>
        <taxon>Mamiellales</taxon>
        <taxon>Bathycoccaceae</taxon>
        <taxon>Bathycoccus</taxon>
    </lineage>
</organism>
<dbReference type="AlphaFoldDB" id="K8EYC4"/>
<dbReference type="Proteomes" id="UP000198341">
    <property type="component" value="Chromosome 8"/>
</dbReference>
<dbReference type="GeneID" id="19014052"/>